<protein>
    <submittedName>
        <fullName evidence="1">Uncharacterized protein</fullName>
    </submittedName>
</protein>
<comment type="caution">
    <text evidence="1">The sequence shown here is derived from an EMBL/GenBank/DDBJ whole genome shotgun (WGS) entry which is preliminary data.</text>
</comment>
<gene>
    <name evidence="1" type="ORF">E6C27_scaffold697G00370</name>
</gene>
<sequence length="134" mass="15277">MKHKRVHEVATKGEIVNERKVNSQMASKSMDTSDDADDMTQKKEIDKFFKQKLETRKKMFVHQLELRRELRSVGTSCRLAIGTKENVVGVGTIFNYDMEGNNMKVSTDMVVDSDFFILVPTREGVNMLSQEVGS</sequence>
<dbReference type="Proteomes" id="UP000321393">
    <property type="component" value="Unassembled WGS sequence"/>
</dbReference>
<dbReference type="EMBL" id="SSTE01008168">
    <property type="protein sequence ID" value="KAA0056151.1"/>
    <property type="molecule type" value="Genomic_DNA"/>
</dbReference>
<organism evidence="1 2">
    <name type="scientific">Cucumis melo var. makuwa</name>
    <name type="common">Oriental melon</name>
    <dbReference type="NCBI Taxonomy" id="1194695"/>
    <lineage>
        <taxon>Eukaryota</taxon>
        <taxon>Viridiplantae</taxon>
        <taxon>Streptophyta</taxon>
        <taxon>Embryophyta</taxon>
        <taxon>Tracheophyta</taxon>
        <taxon>Spermatophyta</taxon>
        <taxon>Magnoliopsida</taxon>
        <taxon>eudicotyledons</taxon>
        <taxon>Gunneridae</taxon>
        <taxon>Pentapetalae</taxon>
        <taxon>rosids</taxon>
        <taxon>fabids</taxon>
        <taxon>Cucurbitales</taxon>
        <taxon>Cucurbitaceae</taxon>
        <taxon>Benincaseae</taxon>
        <taxon>Cucumis</taxon>
    </lineage>
</organism>
<proteinExistence type="predicted"/>
<evidence type="ECO:0000313" key="2">
    <source>
        <dbReference type="Proteomes" id="UP000321393"/>
    </source>
</evidence>
<accession>A0A5A7URJ6</accession>
<evidence type="ECO:0000313" key="1">
    <source>
        <dbReference type="EMBL" id="KAA0056151.1"/>
    </source>
</evidence>
<name>A0A5A7URJ6_CUCMM</name>
<reference evidence="1 2" key="1">
    <citation type="submission" date="2019-08" db="EMBL/GenBank/DDBJ databases">
        <title>Draft genome sequences of two oriental melons (Cucumis melo L. var makuwa).</title>
        <authorList>
            <person name="Kwon S.-Y."/>
        </authorList>
    </citation>
    <scope>NUCLEOTIDE SEQUENCE [LARGE SCALE GENOMIC DNA]</scope>
    <source>
        <strain evidence="2">cv. SW 3</strain>
        <tissue evidence="1">Leaf</tissue>
    </source>
</reference>
<dbReference type="AlphaFoldDB" id="A0A5A7URJ6"/>